<evidence type="ECO:0000256" key="5">
    <source>
        <dbReference type="ARBA" id="ARBA00022801"/>
    </source>
</evidence>
<comment type="function">
    <text evidence="8">Catalyzes the deamination of adenosine to inosine at the wobble position 34 of tRNA(Arg2).</text>
</comment>
<dbReference type="InterPro" id="IPR002125">
    <property type="entry name" value="CMP_dCMP_dom"/>
</dbReference>
<dbReference type="PROSITE" id="PS51747">
    <property type="entry name" value="CYT_DCMP_DEAMINASES_2"/>
    <property type="match status" value="1"/>
</dbReference>
<evidence type="ECO:0000256" key="8">
    <source>
        <dbReference type="HAMAP-Rule" id="MF_00972"/>
    </source>
</evidence>
<evidence type="ECO:0000313" key="10">
    <source>
        <dbReference type="EMBL" id="PIE33868.1"/>
    </source>
</evidence>
<name>A0A2G6KDV8_9BACT</name>
<dbReference type="AlphaFoldDB" id="A0A2G6KDV8"/>
<dbReference type="GO" id="GO:0008270">
    <property type="term" value="F:zinc ion binding"/>
    <property type="evidence" value="ECO:0007669"/>
    <property type="project" value="UniProtKB-UniRule"/>
</dbReference>
<dbReference type="InterPro" id="IPR028883">
    <property type="entry name" value="tRNA_aden_deaminase"/>
</dbReference>
<evidence type="ECO:0000256" key="7">
    <source>
        <dbReference type="ARBA" id="ARBA00048045"/>
    </source>
</evidence>
<keyword evidence="5 8" id="KW-0378">Hydrolase</keyword>
<feature type="active site" description="Proton donor" evidence="8">
    <location>
        <position position="48"/>
    </location>
</feature>
<dbReference type="GO" id="GO:0002100">
    <property type="term" value="P:tRNA wobble adenosine to inosine editing"/>
    <property type="evidence" value="ECO:0007669"/>
    <property type="project" value="UniProtKB-UniRule"/>
</dbReference>
<dbReference type="EMBL" id="PDSK01000094">
    <property type="protein sequence ID" value="PIE33868.1"/>
    <property type="molecule type" value="Genomic_DNA"/>
</dbReference>
<dbReference type="GO" id="GO:0052717">
    <property type="term" value="F:tRNA-specific adenosine-34 deaminase activity"/>
    <property type="evidence" value="ECO:0007669"/>
    <property type="project" value="UniProtKB-UniRule"/>
</dbReference>
<dbReference type="CDD" id="cd01285">
    <property type="entry name" value="nucleoside_deaminase"/>
    <property type="match status" value="1"/>
</dbReference>
<comment type="catalytic activity">
    <reaction evidence="7 8">
        <text>adenosine(34) in tRNA + H2O + H(+) = inosine(34) in tRNA + NH4(+)</text>
        <dbReference type="Rhea" id="RHEA:43168"/>
        <dbReference type="Rhea" id="RHEA-COMP:10373"/>
        <dbReference type="Rhea" id="RHEA-COMP:10374"/>
        <dbReference type="ChEBI" id="CHEBI:15377"/>
        <dbReference type="ChEBI" id="CHEBI:15378"/>
        <dbReference type="ChEBI" id="CHEBI:28938"/>
        <dbReference type="ChEBI" id="CHEBI:74411"/>
        <dbReference type="ChEBI" id="CHEBI:82852"/>
        <dbReference type="EC" id="3.5.4.33"/>
    </reaction>
</comment>
<comment type="cofactor">
    <cofactor evidence="8">
        <name>Zn(2+)</name>
        <dbReference type="ChEBI" id="CHEBI:29105"/>
    </cofactor>
    <text evidence="8">Binds 1 zinc ion per subunit.</text>
</comment>
<dbReference type="SUPFAM" id="SSF53927">
    <property type="entry name" value="Cytidine deaminase-like"/>
    <property type="match status" value="1"/>
</dbReference>
<dbReference type="PROSITE" id="PS00903">
    <property type="entry name" value="CYT_DCMP_DEAMINASES_1"/>
    <property type="match status" value="1"/>
</dbReference>
<dbReference type="Pfam" id="PF14437">
    <property type="entry name" value="MafB19-deam"/>
    <property type="match status" value="1"/>
</dbReference>
<reference evidence="10 11" key="1">
    <citation type="submission" date="2017-10" db="EMBL/GenBank/DDBJ databases">
        <title>Novel microbial diversity and functional potential in the marine mammal oral microbiome.</title>
        <authorList>
            <person name="Dudek N.K."/>
            <person name="Sun C.L."/>
            <person name="Burstein D."/>
            <person name="Kantor R.S."/>
            <person name="Aliaga Goltsman D.S."/>
            <person name="Bik E.M."/>
            <person name="Thomas B.C."/>
            <person name="Banfield J.F."/>
            <person name="Relman D.A."/>
        </authorList>
    </citation>
    <scope>NUCLEOTIDE SEQUENCE [LARGE SCALE GENOMIC DNA]</scope>
    <source>
        <strain evidence="10">DOLJORAL78_47_16</strain>
    </source>
</reference>
<dbReference type="Proteomes" id="UP000230821">
    <property type="component" value="Unassembled WGS sequence"/>
</dbReference>
<evidence type="ECO:0000256" key="2">
    <source>
        <dbReference type="ARBA" id="ARBA00011738"/>
    </source>
</evidence>
<organism evidence="10 11">
    <name type="scientific">candidate division KSB3 bacterium</name>
    <dbReference type="NCBI Taxonomy" id="2044937"/>
    <lineage>
        <taxon>Bacteria</taxon>
        <taxon>candidate division KSB3</taxon>
    </lineage>
</organism>
<evidence type="ECO:0000256" key="3">
    <source>
        <dbReference type="ARBA" id="ARBA00022694"/>
    </source>
</evidence>
<dbReference type="InterPro" id="IPR016192">
    <property type="entry name" value="APOBEC/CMP_deaminase_Zn-bd"/>
</dbReference>
<feature type="binding site" evidence="8">
    <location>
        <position position="79"/>
    </location>
    <ligand>
        <name>Zn(2+)</name>
        <dbReference type="ChEBI" id="CHEBI:29105"/>
        <note>catalytic</note>
    </ligand>
</feature>
<dbReference type="FunFam" id="3.40.140.10:FF:000005">
    <property type="entry name" value="tRNA-specific adenosine deaminase"/>
    <property type="match status" value="1"/>
</dbReference>
<evidence type="ECO:0000256" key="6">
    <source>
        <dbReference type="ARBA" id="ARBA00022833"/>
    </source>
</evidence>
<proteinExistence type="inferred from homology"/>
<feature type="binding site" evidence="8">
    <location>
        <position position="76"/>
    </location>
    <ligand>
        <name>Zn(2+)</name>
        <dbReference type="ChEBI" id="CHEBI:29105"/>
        <note>catalytic</note>
    </ligand>
</feature>
<dbReference type="InterPro" id="IPR016193">
    <property type="entry name" value="Cytidine_deaminase-like"/>
</dbReference>
<keyword evidence="6 8" id="KW-0862">Zinc</keyword>
<feature type="binding site" evidence="8">
    <location>
        <position position="46"/>
    </location>
    <ligand>
        <name>Zn(2+)</name>
        <dbReference type="ChEBI" id="CHEBI:29105"/>
        <note>catalytic</note>
    </ligand>
</feature>
<keyword evidence="3 8" id="KW-0819">tRNA processing</keyword>
<evidence type="ECO:0000313" key="11">
    <source>
        <dbReference type="Proteomes" id="UP000230821"/>
    </source>
</evidence>
<dbReference type="EC" id="3.5.4.33" evidence="8"/>
<keyword evidence="4 8" id="KW-0479">Metal-binding</keyword>
<feature type="domain" description="CMP/dCMP-type deaminase" evidence="9">
    <location>
        <begin position="1"/>
        <end position="106"/>
    </location>
</feature>
<dbReference type="HAMAP" id="MF_00972">
    <property type="entry name" value="tRNA_aden_deaminase"/>
    <property type="match status" value="1"/>
</dbReference>
<evidence type="ECO:0000256" key="4">
    <source>
        <dbReference type="ARBA" id="ARBA00022723"/>
    </source>
</evidence>
<comment type="similarity">
    <text evidence="1">Belongs to the cytidine and deoxycytidylate deaminase family. ADAT2 subfamily.</text>
</comment>
<dbReference type="PANTHER" id="PTHR11079">
    <property type="entry name" value="CYTOSINE DEAMINASE FAMILY MEMBER"/>
    <property type="match status" value="1"/>
</dbReference>
<dbReference type="InterPro" id="IPR058535">
    <property type="entry name" value="MafB19-deam"/>
</dbReference>
<evidence type="ECO:0000259" key="9">
    <source>
        <dbReference type="PROSITE" id="PS51747"/>
    </source>
</evidence>
<accession>A0A2G6KDV8</accession>
<dbReference type="PANTHER" id="PTHR11079:SF202">
    <property type="entry name" value="TRNA-SPECIFIC ADENOSINE DEAMINASE"/>
    <property type="match status" value="1"/>
</dbReference>
<comment type="subunit">
    <text evidence="2 8">Homodimer.</text>
</comment>
<comment type="caution">
    <text evidence="10">The sequence shown here is derived from an EMBL/GenBank/DDBJ whole genome shotgun (WGS) entry which is preliminary data.</text>
</comment>
<dbReference type="Gene3D" id="3.40.140.10">
    <property type="entry name" value="Cytidine Deaminase, domain 2"/>
    <property type="match status" value="1"/>
</dbReference>
<protein>
    <recommendedName>
        <fullName evidence="8">tRNA-specific adenosine deaminase</fullName>
        <ecNumber evidence="8">3.5.4.33</ecNumber>
    </recommendedName>
</protein>
<dbReference type="NCBIfam" id="NF008113">
    <property type="entry name" value="PRK10860.1"/>
    <property type="match status" value="1"/>
</dbReference>
<gene>
    <name evidence="8" type="primary">tadA</name>
    <name evidence="10" type="ORF">CSA56_10195</name>
</gene>
<evidence type="ECO:0000256" key="1">
    <source>
        <dbReference type="ARBA" id="ARBA00010669"/>
    </source>
</evidence>
<sequence>MQTALQEAQVAFNEGEVPIGAVIVVDNHIIASNHNRTEQQHNPLAHAEILVIRDACQHFHYERLAEASLYVTVEPCVMCAGALVLARIRQLVYGTRNPKAGAVQSLYSIVRDKRLNHQLEVSDGVLQQECSTLITTFFRQLRAGEVPKWS</sequence>